<dbReference type="InterPro" id="IPR049227">
    <property type="entry name" value="DUF6824"/>
</dbReference>
<feature type="domain" description="DUF6824" evidence="2">
    <location>
        <begin position="444"/>
        <end position="522"/>
    </location>
</feature>
<dbReference type="KEGG" id="fcy:FRACYDRAFT_256481"/>
<evidence type="ECO:0000313" key="4">
    <source>
        <dbReference type="Proteomes" id="UP000095751"/>
    </source>
</evidence>
<evidence type="ECO:0000313" key="3">
    <source>
        <dbReference type="EMBL" id="OEU06073.1"/>
    </source>
</evidence>
<protein>
    <recommendedName>
        <fullName evidence="2">DUF6824 domain-containing protein</fullName>
    </recommendedName>
</protein>
<reference evidence="3 4" key="1">
    <citation type="submission" date="2016-09" db="EMBL/GenBank/DDBJ databases">
        <title>Extensive genetic diversity and differential bi-allelic expression allows diatom success in the polar Southern Ocean.</title>
        <authorList>
            <consortium name="DOE Joint Genome Institute"/>
            <person name="Mock T."/>
            <person name="Otillar R.P."/>
            <person name="Strauss J."/>
            <person name="Dupont C."/>
            <person name="Frickenhaus S."/>
            <person name="Maumus F."/>
            <person name="Mcmullan M."/>
            <person name="Sanges R."/>
            <person name="Schmutz J."/>
            <person name="Toseland A."/>
            <person name="Valas R."/>
            <person name="Veluchamy A."/>
            <person name="Ward B.J."/>
            <person name="Allen A."/>
            <person name="Barry K."/>
            <person name="Falciatore A."/>
            <person name="Ferrante M."/>
            <person name="Fortunato A.E."/>
            <person name="Gloeckner G."/>
            <person name="Gruber A."/>
            <person name="Hipkin R."/>
            <person name="Janech M."/>
            <person name="Kroth P."/>
            <person name="Leese F."/>
            <person name="Lindquist E."/>
            <person name="Lyon B.R."/>
            <person name="Martin J."/>
            <person name="Mayer C."/>
            <person name="Parker M."/>
            <person name="Quesneville H."/>
            <person name="Raymond J."/>
            <person name="Uhlig C."/>
            <person name="Valentin K.U."/>
            <person name="Worden A.Z."/>
            <person name="Armbrust E.V."/>
            <person name="Bowler C."/>
            <person name="Green B."/>
            <person name="Moulton V."/>
            <person name="Van Oosterhout C."/>
            <person name="Grigoriev I."/>
        </authorList>
    </citation>
    <scope>NUCLEOTIDE SEQUENCE [LARGE SCALE GENOMIC DNA]</scope>
    <source>
        <strain evidence="3 4">CCMP1102</strain>
    </source>
</reference>
<accession>A0A1E7EKL2</accession>
<feature type="region of interest" description="Disordered" evidence="1">
    <location>
        <begin position="9"/>
        <end position="48"/>
    </location>
</feature>
<name>A0A1E7EKL2_9STRA</name>
<dbReference type="InParanoid" id="A0A1E7EKL2"/>
<feature type="region of interest" description="Disordered" evidence="1">
    <location>
        <begin position="552"/>
        <end position="571"/>
    </location>
</feature>
<keyword evidence="4" id="KW-1185">Reference proteome</keyword>
<feature type="compositionally biased region" description="Low complexity" evidence="1">
    <location>
        <begin position="23"/>
        <end position="44"/>
    </location>
</feature>
<organism evidence="3 4">
    <name type="scientific">Fragilariopsis cylindrus CCMP1102</name>
    <dbReference type="NCBI Taxonomy" id="635003"/>
    <lineage>
        <taxon>Eukaryota</taxon>
        <taxon>Sar</taxon>
        <taxon>Stramenopiles</taxon>
        <taxon>Ochrophyta</taxon>
        <taxon>Bacillariophyta</taxon>
        <taxon>Bacillariophyceae</taxon>
        <taxon>Bacillariophycidae</taxon>
        <taxon>Bacillariales</taxon>
        <taxon>Bacillariaceae</taxon>
        <taxon>Fragilariopsis</taxon>
    </lineage>
</organism>
<proteinExistence type="predicted"/>
<evidence type="ECO:0000259" key="2">
    <source>
        <dbReference type="Pfam" id="PF20710"/>
    </source>
</evidence>
<dbReference type="AlphaFoldDB" id="A0A1E7EKL2"/>
<dbReference type="Proteomes" id="UP000095751">
    <property type="component" value="Unassembled WGS sequence"/>
</dbReference>
<evidence type="ECO:0000256" key="1">
    <source>
        <dbReference type="SAM" id="MobiDB-lite"/>
    </source>
</evidence>
<sequence>MTSLTIQQYNNNNNTDPDTEDTASASSNGDNGDSSNNHNNNNKNDPVSVADTLLADGLNALSFQDRNDINEEIHGVSCLAIVETPELISNSIEKLLHEINNNIPNKTKQAYIQAQRYCPTSNYNVGTDSNVNTSMNNNNLLYVNSTEFRLLFLRAELFDIRESALALVNYLNVVLELFGIYALQRPIRLSDFTESELLIFKMGNLQLLPFRDRSGRRIIAGVEGLGIQFDSKLRYKILFYLMWAAVDYNDVETQQRGVVVVIWPVSDVAMNQLKNKEQFIEKQKNYFKGSPVRVCAYHFCVPDRPFFHFLRMIFAYSLENNEVSKLKYHVGHVTELQYLVKGYGLPVDHIPLTESGNVKTHNLKVWLKLRKKLEKCSSGSSVCYSNALNGNISDGGNASDTTSTSVGTLGIGSLSVTSVASASLASSWSMSSSPYIIDCPGSDDVLFRPSKLIKGHPGNVKFHSLIEYEHESGLGIAKASKRIVEAIQQNNGRVLVWDKQGWWIHLTDESQILRKVYVSFRDYKQKKKARIQINDSSTSVFECQDGRKRIRPSSLLSVPPPASDNQNNANANKEYKYYDTRNNEQQSFCSLF</sequence>
<dbReference type="OrthoDB" id="75724at2759"/>
<dbReference type="Pfam" id="PF20710">
    <property type="entry name" value="DUF6824"/>
    <property type="match status" value="1"/>
</dbReference>
<gene>
    <name evidence="3" type="ORF">FRACYDRAFT_256481</name>
</gene>
<dbReference type="EMBL" id="KV784429">
    <property type="protein sequence ID" value="OEU06073.1"/>
    <property type="molecule type" value="Genomic_DNA"/>
</dbReference>